<feature type="compositionally biased region" description="Basic and acidic residues" evidence="1">
    <location>
        <begin position="93"/>
        <end position="103"/>
    </location>
</feature>
<dbReference type="Proteomes" id="UP000272942">
    <property type="component" value="Unassembled WGS sequence"/>
</dbReference>
<evidence type="ECO:0000313" key="3">
    <source>
        <dbReference type="Proteomes" id="UP000272942"/>
    </source>
</evidence>
<dbReference type="InterPro" id="IPR008936">
    <property type="entry name" value="Rho_GTPase_activation_prot"/>
</dbReference>
<organism evidence="4">
    <name type="scientific">Echinostoma caproni</name>
    <dbReference type="NCBI Taxonomy" id="27848"/>
    <lineage>
        <taxon>Eukaryota</taxon>
        <taxon>Metazoa</taxon>
        <taxon>Spiralia</taxon>
        <taxon>Lophotrochozoa</taxon>
        <taxon>Platyhelminthes</taxon>
        <taxon>Trematoda</taxon>
        <taxon>Digenea</taxon>
        <taxon>Plagiorchiida</taxon>
        <taxon>Echinostomata</taxon>
        <taxon>Echinostomatoidea</taxon>
        <taxon>Echinostomatidae</taxon>
        <taxon>Echinostoma</taxon>
    </lineage>
</organism>
<feature type="region of interest" description="Disordered" evidence="1">
    <location>
        <begin position="76"/>
        <end position="109"/>
    </location>
</feature>
<keyword evidence="3" id="KW-1185">Reference proteome</keyword>
<dbReference type="EMBL" id="UZAN01048364">
    <property type="protein sequence ID" value="VDP86370.1"/>
    <property type="molecule type" value="Genomic_DNA"/>
</dbReference>
<reference evidence="4" key="1">
    <citation type="submission" date="2016-06" db="UniProtKB">
        <authorList>
            <consortium name="WormBaseParasite"/>
        </authorList>
    </citation>
    <scope>IDENTIFICATION</scope>
</reference>
<gene>
    <name evidence="2" type="ORF">ECPE_LOCUS10032</name>
</gene>
<name>A0A183ASU7_9TREM</name>
<reference evidence="2 3" key="2">
    <citation type="submission" date="2018-11" db="EMBL/GenBank/DDBJ databases">
        <authorList>
            <consortium name="Pathogen Informatics"/>
        </authorList>
    </citation>
    <scope>NUCLEOTIDE SEQUENCE [LARGE SCALE GENOMIC DNA]</scope>
    <source>
        <strain evidence="2 3">Egypt</strain>
    </source>
</reference>
<evidence type="ECO:0000313" key="2">
    <source>
        <dbReference type="EMBL" id="VDP86370.1"/>
    </source>
</evidence>
<dbReference type="OrthoDB" id="6283036at2759"/>
<dbReference type="AlphaFoldDB" id="A0A183ASU7"/>
<evidence type="ECO:0000313" key="4">
    <source>
        <dbReference type="WBParaSite" id="ECPE_0001006401-mRNA-1"/>
    </source>
</evidence>
<protein>
    <submittedName>
        <fullName evidence="4">Rho-GAP domain-containing protein</fullName>
    </submittedName>
</protein>
<dbReference type="SUPFAM" id="SSF48350">
    <property type="entry name" value="GTPase activation domain, GAP"/>
    <property type="match status" value="1"/>
</dbReference>
<dbReference type="WBParaSite" id="ECPE_0001006401-mRNA-1">
    <property type="protein sequence ID" value="ECPE_0001006401-mRNA-1"/>
    <property type="gene ID" value="ECPE_0001006401"/>
</dbReference>
<sequence>MITVVVIVVVRGEVVNVRSCFVNRLQFLEQIRTSARSHLSTKLFDGRQKTHLTAHHKSGEGGHLHPRRVPRSVIHRMSQESGKSWFPCRSTRKSTDAKSRERGTSTTDITAATVQVDVDTNTPTTSPNPSPAAPIATAAAATITTGSTIPDSMTGQLKAETIGTKWTEHVYSWSAESEWPECRIPQPVFALFVYLAQRGVHVNDLFRRPGNITQMKHNPSLRAQCRQRTLRISAITYKVMPRLETFQPD</sequence>
<accession>A0A183ASU7</accession>
<proteinExistence type="predicted"/>
<evidence type="ECO:0000256" key="1">
    <source>
        <dbReference type="SAM" id="MobiDB-lite"/>
    </source>
</evidence>